<dbReference type="InterPro" id="IPR037523">
    <property type="entry name" value="VOC_core"/>
</dbReference>
<comment type="caution">
    <text evidence="2">The sequence shown here is derived from an EMBL/GenBank/DDBJ whole genome shotgun (WGS) entry which is preliminary data.</text>
</comment>
<dbReference type="PANTHER" id="PTHR34109">
    <property type="entry name" value="BNAUNNG04460D PROTEIN-RELATED"/>
    <property type="match status" value="1"/>
</dbReference>
<dbReference type="Pfam" id="PF00903">
    <property type="entry name" value="Glyoxalase"/>
    <property type="match status" value="1"/>
</dbReference>
<dbReference type="CDD" id="cd07246">
    <property type="entry name" value="VOC_like"/>
    <property type="match status" value="1"/>
</dbReference>
<dbReference type="InterPro" id="IPR029068">
    <property type="entry name" value="Glyas_Bleomycin-R_OHBP_Dase"/>
</dbReference>
<dbReference type="OrthoDB" id="9795306at2"/>
<dbReference type="Gene3D" id="3.30.720.110">
    <property type="match status" value="1"/>
</dbReference>
<proteinExistence type="predicted"/>
<dbReference type="AlphaFoldDB" id="A0A4Z0LWW3"/>
<dbReference type="EMBL" id="SRLE01000012">
    <property type="protein sequence ID" value="TGD71779.1"/>
    <property type="molecule type" value="Genomic_DNA"/>
</dbReference>
<evidence type="ECO:0000313" key="3">
    <source>
        <dbReference type="Proteomes" id="UP000298050"/>
    </source>
</evidence>
<organism evidence="2 3">
    <name type="scientific">Mangrovimicrobium sediminis</name>
    <dbReference type="NCBI Taxonomy" id="2562682"/>
    <lineage>
        <taxon>Bacteria</taxon>
        <taxon>Pseudomonadati</taxon>
        <taxon>Pseudomonadota</taxon>
        <taxon>Gammaproteobacteria</taxon>
        <taxon>Cellvibrionales</taxon>
        <taxon>Halieaceae</taxon>
        <taxon>Mangrovimicrobium</taxon>
    </lineage>
</organism>
<evidence type="ECO:0000259" key="1">
    <source>
        <dbReference type="PROSITE" id="PS51819"/>
    </source>
</evidence>
<dbReference type="InterPro" id="IPR004360">
    <property type="entry name" value="Glyas_Fos-R_dOase_dom"/>
</dbReference>
<dbReference type="RefSeq" id="WP_135445823.1">
    <property type="nucleotide sequence ID" value="NZ_SRLE01000012.1"/>
</dbReference>
<feature type="domain" description="VOC" evidence="1">
    <location>
        <begin position="9"/>
        <end position="134"/>
    </location>
</feature>
<dbReference type="PROSITE" id="PS51819">
    <property type="entry name" value="VOC"/>
    <property type="match status" value="1"/>
</dbReference>
<dbReference type="Proteomes" id="UP000298050">
    <property type="component" value="Unassembled WGS sequence"/>
</dbReference>
<accession>A0A4Z0LWW3</accession>
<protein>
    <submittedName>
        <fullName evidence="2">VOC family protein</fullName>
    </submittedName>
</protein>
<gene>
    <name evidence="2" type="ORF">E4634_16830</name>
</gene>
<dbReference type="PANTHER" id="PTHR34109:SF1">
    <property type="entry name" value="VOC DOMAIN-CONTAINING PROTEIN"/>
    <property type="match status" value="1"/>
</dbReference>
<sequence>MPPKPTPDGYHSITPYLSITGAARALEFYTQAFGAQERFHMEMPDGRLGHAELQIGDSVLMLADACPEIDFPSASEIGGTAVGIHLYVEDVDAVFAQALQAGATELQPVADQFYGDRTGTLRDPFGHMWFLATHKEDLTPEELRARAESMNAQLET</sequence>
<keyword evidence="3" id="KW-1185">Reference proteome</keyword>
<dbReference type="Gene3D" id="3.30.720.120">
    <property type="match status" value="1"/>
</dbReference>
<reference evidence="2 3" key="1">
    <citation type="submission" date="2019-04" db="EMBL/GenBank/DDBJ databases">
        <title>Taxonomy of novel Haliea sp. from mangrove soil of West Coast of India.</title>
        <authorList>
            <person name="Verma A."/>
            <person name="Kumar P."/>
            <person name="Krishnamurthi S."/>
        </authorList>
    </citation>
    <scope>NUCLEOTIDE SEQUENCE [LARGE SCALE GENOMIC DNA]</scope>
    <source>
        <strain evidence="2 3">SAOS-164</strain>
    </source>
</reference>
<name>A0A4Z0LWW3_9GAMM</name>
<dbReference type="SUPFAM" id="SSF54593">
    <property type="entry name" value="Glyoxalase/Bleomycin resistance protein/Dihydroxybiphenyl dioxygenase"/>
    <property type="match status" value="1"/>
</dbReference>
<evidence type="ECO:0000313" key="2">
    <source>
        <dbReference type="EMBL" id="TGD71779.1"/>
    </source>
</evidence>